<keyword evidence="1" id="KW-0732">Signal</keyword>
<feature type="chain" id="PRO_5018090006" evidence="1">
    <location>
        <begin position="20"/>
        <end position="80"/>
    </location>
</feature>
<dbReference type="InParanoid" id="A0A3N0VJS4"/>
<feature type="signal peptide" evidence="1">
    <location>
        <begin position="1"/>
        <end position="19"/>
    </location>
</feature>
<evidence type="ECO:0000313" key="3">
    <source>
        <dbReference type="Proteomes" id="UP000282106"/>
    </source>
</evidence>
<keyword evidence="3" id="KW-1185">Reference proteome</keyword>
<gene>
    <name evidence="2" type="ORF">ED208_00285</name>
</gene>
<dbReference type="EMBL" id="RJVO01000001">
    <property type="protein sequence ID" value="ROH93014.1"/>
    <property type="molecule type" value="Genomic_DNA"/>
</dbReference>
<protein>
    <submittedName>
        <fullName evidence="2">Uncharacterized protein</fullName>
    </submittedName>
</protein>
<dbReference type="PROSITE" id="PS51257">
    <property type="entry name" value="PROKAR_LIPOPROTEIN"/>
    <property type="match status" value="1"/>
</dbReference>
<dbReference type="RefSeq" id="WP_123209866.1">
    <property type="nucleotide sequence ID" value="NZ_RJVO01000001.1"/>
</dbReference>
<accession>A0A3N0VJS4</accession>
<organism evidence="2 3">
    <name type="scientific">Stagnimonas aquatica</name>
    <dbReference type="NCBI Taxonomy" id="2689987"/>
    <lineage>
        <taxon>Bacteria</taxon>
        <taxon>Pseudomonadati</taxon>
        <taxon>Pseudomonadota</taxon>
        <taxon>Gammaproteobacteria</taxon>
        <taxon>Nevskiales</taxon>
        <taxon>Nevskiaceae</taxon>
        <taxon>Stagnimonas</taxon>
    </lineage>
</organism>
<reference evidence="2 3" key="1">
    <citation type="submission" date="2018-10" db="EMBL/GenBank/DDBJ databases">
        <authorList>
            <person name="Chen W.-M."/>
        </authorList>
    </citation>
    <scope>NUCLEOTIDE SEQUENCE [LARGE SCALE GENOMIC DNA]</scope>
    <source>
        <strain evidence="2 3">THS-13</strain>
    </source>
</reference>
<dbReference type="AlphaFoldDB" id="A0A3N0VJS4"/>
<sequence>MIRRLLLSTVLALGLAACGDDGSPQGAMPTVNSILEFAKSLIGTQTCETSQPVSLNGRELLDSETAAGDLNSVSIGCTPS</sequence>
<dbReference type="Proteomes" id="UP000282106">
    <property type="component" value="Unassembled WGS sequence"/>
</dbReference>
<proteinExistence type="predicted"/>
<name>A0A3N0VJS4_9GAMM</name>
<evidence type="ECO:0000256" key="1">
    <source>
        <dbReference type="SAM" id="SignalP"/>
    </source>
</evidence>
<comment type="caution">
    <text evidence="2">The sequence shown here is derived from an EMBL/GenBank/DDBJ whole genome shotgun (WGS) entry which is preliminary data.</text>
</comment>
<evidence type="ECO:0000313" key="2">
    <source>
        <dbReference type="EMBL" id="ROH93014.1"/>
    </source>
</evidence>